<reference evidence="9 10" key="1">
    <citation type="submission" date="2020-08" db="EMBL/GenBank/DDBJ databases">
        <title>Genome public.</title>
        <authorList>
            <person name="Liu C."/>
            <person name="Sun Q."/>
        </authorList>
    </citation>
    <scope>NUCLEOTIDE SEQUENCE [LARGE SCALE GENOMIC DNA]</scope>
    <source>
        <strain evidence="9 10">NSJ-9</strain>
    </source>
</reference>
<dbReference type="PANTHER" id="PTHR34390:SF2">
    <property type="entry name" value="SUCCINATE TRANSPORTER SUBUNIT YJJP-RELATED"/>
    <property type="match status" value="1"/>
</dbReference>
<dbReference type="Proteomes" id="UP000643810">
    <property type="component" value="Unassembled WGS sequence"/>
</dbReference>
<comment type="caution">
    <text evidence="9">The sequence shown here is derived from an EMBL/GenBank/DDBJ whole genome shotgun (WGS) entry which is preliminary data.</text>
</comment>
<evidence type="ECO:0000256" key="2">
    <source>
        <dbReference type="ARBA" id="ARBA00022475"/>
    </source>
</evidence>
<feature type="transmembrane region" description="Helical" evidence="7">
    <location>
        <begin position="225"/>
        <end position="249"/>
    </location>
</feature>
<dbReference type="RefSeq" id="WP_186854059.1">
    <property type="nucleotide sequence ID" value="NZ_JACOPG010000002.1"/>
</dbReference>
<dbReference type="EMBL" id="JACOPG010000002">
    <property type="protein sequence ID" value="MBC5685959.1"/>
    <property type="molecule type" value="Genomic_DNA"/>
</dbReference>
<dbReference type="Pfam" id="PF06738">
    <property type="entry name" value="ThrE"/>
    <property type="match status" value="1"/>
</dbReference>
<keyword evidence="2" id="KW-1003">Cell membrane</keyword>
<accession>A0ABR7GET6</accession>
<keyword evidence="3 7" id="KW-0812">Transmembrane</keyword>
<evidence type="ECO:0000313" key="9">
    <source>
        <dbReference type="EMBL" id="MBC5685959.1"/>
    </source>
</evidence>
<keyword evidence="5 7" id="KW-0472">Membrane</keyword>
<comment type="subcellular location">
    <subcellularLocation>
        <location evidence="1">Cell membrane</location>
        <topology evidence="1">Multi-pass membrane protein</topology>
    </subcellularLocation>
</comment>
<evidence type="ECO:0000256" key="5">
    <source>
        <dbReference type="ARBA" id="ARBA00023136"/>
    </source>
</evidence>
<evidence type="ECO:0000256" key="6">
    <source>
        <dbReference type="ARBA" id="ARBA00034125"/>
    </source>
</evidence>
<evidence type="ECO:0000256" key="1">
    <source>
        <dbReference type="ARBA" id="ARBA00004651"/>
    </source>
</evidence>
<evidence type="ECO:0000256" key="7">
    <source>
        <dbReference type="SAM" id="Phobius"/>
    </source>
</evidence>
<organism evidence="9 10">
    <name type="scientific">Roseburia lenta</name>
    <dbReference type="NCBI Taxonomy" id="2763061"/>
    <lineage>
        <taxon>Bacteria</taxon>
        <taxon>Bacillati</taxon>
        <taxon>Bacillota</taxon>
        <taxon>Clostridia</taxon>
        <taxon>Lachnospirales</taxon>
        <taxon>Lachnospiraceae</taxon>
        <taxon>Roseburia</taxon>
    </lineage>
</organism>
<keyword evidence="4 7" id="KW-1133">Transmembrane helix</keyword>
<evidence type="ECO:0000313" key="10">
    <source>
        <dbReference type="Proteomes" id="UP000643810"/>
    </source>
</evidence>
<name>A0ABR7GET6_9FIRM</name>
<evidence type="ECO:0000256" key="3">
    <source>
        <dbReference type="ARBA" id="ARBA00022692"/>
    </source>
</evidence>
<evidence type="ECO:0000259" key="8">
    <source>
        <dbReference type="Pfam" id="PF06738"/>
    </source>
</evidence>
<dbReference type="PANTHER" id="PTHR34390">
    <property type="entry name" value="UPF0442 PROTEIN YJJB-RELATED"/>
    <property type="match status" value="1"/>
</dbReference>
<comment type="similarity">
    <text evidence="6">Belongs to the ThrE exporter (TC 2.A.79) family.</text>
</comment>
<proteinExistence type="inferred from homology"/>
<keyword evidence="10" id="KW-1185">Reference proteome</keyword>
<sequence>MNETRDILTLAVEIGDAMLQNGGEIYRVEDTVMKIMAAYQLEDYDVYVLSNGIFASANEGKEDACSMIRHVPLGSVNLLKISKLNQLARDICDKKCTISEAWVRMDAIIHHKKDPLWIRVLCTGIGSGGFAILFGANFLDGSIAFGIGLLLQLLMLWFEKHHVGRFANLLICSMFVTALSLFPMCMGLPVSQDKIVIGCIMPLVPGIAFTTSIRDFYNSDYLSGVIHLLDALLTALFISVGVGLTIYIFQSLGGAMS</sequence>
<feature type="transmembrane region" description="Helical" evidence="7">
    <location>
        <begin position="195"/>
        <end position="213"/>
    </location>
</feature>
<dbReference type="InterPro" id="IPR010619">
    <property type="entry name" value="ThrE-like_N"/>
</dbReference>
<feature type="domain" description="Threonine/serine exporter-like N-terminal" evidence="8">
    <location>
        <begin position="10"/>
        <end position="248"/>
    </location>
</feature>
<protein>
    <submittedName>
        <fullName evidence="9">Threonine/serine exporter family protein</fullName>
    </submittedName>
</protein>
<gene>
    <name evidence="9" type="ORF">H8R94_04960</name>
</gene>
<dbReference type="InterPro" id="IPR050539">
    <property type="entry name" value="ThrE_Dicarb/AminoAcid_Exp"/>
</dbReference>
<feature type="transmembrane region" description="Helical" evidence="7">
    <location>
        <begin position="166"/>
        <end position="189"/>
    </location>
</feature>
<evidence type="ECO:0000256" key="4">
    <source>
        <dbReference type="ARBA" id="ARBA00022989"/>
    </source>
</evidence>